<dbReference type="NCBIfam" id="TIGR02799">
    <property type="entry name" value="thio_ybgC"/>
    <property type="match status" value="1"/>
</dbReference>
<dbReference type="FunFam" id="3.10.129.10:FF:000004">
    <property type="entry name" value="Tol-pal system-associated acyl-CoA thioesterase"/>
    <property type="match status" value="1"/>
</dbReference>
<dbReference type="InterPro" id="IPR050563">
    <property type="entry name" value="4-hydroxybenzoyl-CoA_TE"/>
</dbReference>
<dbReference type="SUPFAM" id="SSF54637">
    <property type="entry name" value="Thioesterase/thiol ester dehydrase-isomerase"/>
    <property type="match status" value="1"/>
</dbReference>
<gene>
    <name evidence="3" type="primary">ybgC</name>
    <name evidence="3" type="ORF">F3N42_03885</name>
</gene>
<dbReference type="PANTHER" id="PTHR31793:SF37">
    <property type="entry name" value="ACYL-COA THIOESTER HYDROLASE YBGC"/>
    <property type="match status" value="1"/>
</dbReference>
<sequence length="141" mass="16208">MDMNEPKPVPFVWQVRVYWEDTDGGGVVYHSNYLKFFERARTEWLRARGVHQSALEVTENLVFAIRHMAVDWIAPARLDDLLDISVHSVNASAARLTFTQAMHRAADGVELARAEVTAVSLDAKRFKPKKMPEWIRTEINK</sequence>
<dbReference type="Pfam" id="PF13279">
    <property type="entry name" value="4HBT_2"/>
    <property type="match status" value="1"/>
</dbReference>
<dbReference type="PROSITE" id="PS01328">
    <property type="entry name" value="4HBCOA_THIOESTERASE"/>
    <property type="match status" value="1"/>
</dbReference>
<proteinExistence type="inferred from homology"/>
<comment type="similarity">
    <text evidence="1">Belongs to the 4-hydroxybenzoyl-CoA thioesterase family.</text>
</comment>
<dbReference type="InterPro" id="IPR029069">
    <property type="entry name" value="HotDog_dom_sf"/>
</dbReference>
<evidence type="ECO:0000313" key="3">
    <source>
        <dbReference type="EMBL" id="KAA9133499.1"/>
    </source>
</evidence>
<dbReference type="PIRSF" id="PIRSF003230">
    <property type="entry name" value="YbgC"/>
    <property type="match status" value="1"/>
</dbReference>
<dbReference type="InterPro" id="IPR006684">
    <property type="entry name" value="YbgC/YbaW"/>
</dbReference>
<dbReference type="GO" id="GO:0047617">
    <property type="term" value="F:fatty acyl-CoA hydrolase activity"/>
    <property type="evidence" value="ECO:0007669"/>
    <property type="project" value="TreeGrafter"/>
</dbReference>
<dbReference type="AlphaFoldDB" id="A0A5N0TJJ9"/>
<accession>A0A5N0TJJ9</accession>
<evidence type="ECO:0000256" key="1">
    <source>
        <dbReference type="ARBA" id="ARBA00005953"/>
    </source>
</evidence>
<reference evidence="3 4" key="1">
    <citation type="submission" date="2019-09" db="EMBL/GenBank/DDBJ databases">
        <title>Wenzhouxiangella sp. Genome sequencing and assembly.</title>
        <authorList>
            <person name="Zhang R."/>
        </authorList>
    </citation>
    <scope>NUCLEOTIDE SEQUENCE [LARGE SCALE GENOMIC DNA]</scope>
    <source>
        <strain evidence="3 4">W260</strain>
    </source>
</reference>
<keyword evidence="2" id="KW-0378">Hydrolase</keyword>
<dbReference type="Gene3D" id="3.10.129.10">
    <property type="entry name" value="Hotdog Thioesterase"/>
    <property type="match status" value="1"/>
</dbReference>
<dbReference type="NCBIfam" id="TIGR00051">
    <property type="entry name" value="YbgC/FadM family acyl-CoA thioesterase"/>
    <property type="match status" value="1"/>
</dbReference>
<evidence type="ECO:0000256" key="2">
    <source>
        <dbReference type="ARBA" id="ARBA00022801"/>
    </source>
</evidence>
<keyword evidence="4" id="KW-1185">Reference proteome</keyword>
<organism evidence="3 4">
    <name type="scientific">Marinihelvus fidelis</name>
    <dbReference type="NCBI Taxonomy" id="2613842"/>
    <lineage>
        <taxon>Bacteria</taxon>
        <taxon>Pseudomonadati</taxon>
        <taxon>Pseudomonadota</taxon>
        <taxon>Gammaproteobacteria</taxon>
        <taxon>Chromatiales</taxon>
        <taxon>Wenzhouxiangellaceae</taxon>
        <taxon>Marinihelvus</taxon>
    </lineage>
</organism>
<protein>
    <submittedName>
        <fullName evidence="3">Tol-pal system-associated acyl-CoA thioesterase</fullName>
    </submittedName>
</protein>
<dbReference type="Proteomes" id="UP000325372">
    <property type="component" value="Unassembled WGS sequence"/>
</dbReference>
<name>A0A5N0TJJ9_9GAMM</name>
<dbReference type="PANTHER" id="PTHR31793">
    <property type="entry name" value="4-HYDROXYBENZOYL-COA THIOESTERASE FAMILY MEMBER"/>
    <property type="match status" value="1"/>
</dbReference>
<dbReference type="InterPro" id="IPR008272">
    <property type="entry name" value="HB-CoA_thioesterase_AS"/>
</dbReference>
<dbReference type="CDD" id="cd00586">
    <property type="entry name" value="4HBT"/>
    <property type="match status" value="1"/>
</dbReference>
<evidence type="ECO:0000313" key="4">
    <source>
        <dbReference type="Proteomes" id="UP000325372"/>
    </source>
</evidence>
<comment type="caution">
    <text evidence="3">The sequence shown here is derived from an EMBL/GenBank/DDBJ whole genome shotgun (WGS) entry which is preliminary data.</text>
</comment>
<dbReference type="EMBL" id="VYXP01000002">
    <property type="protein sequence ID" value="KAA9133499.1"/>
    <property type="molecule type" value="Genomic_DNA"/>
</dbReference>
<dbReference type="InterPro" id="IPR014166">
    <property type="entry name" value="Tol-Pal_acyl-CoA_thioesterase"/>
</dbReference>